<dbReference type="InterPro" id="IPR010982">
    <property type="entry name" value="Lambda_DNA-bd_dom_sf"/>
</dbReference>
<evidence type="ECO:0000256" key="1">
    <source>
        <dbReference type="SAM" id="Phobius"/>
    </source>
</evidence>
<dbReference type="AlphaFoldDB" id="A0A840YQJ8"/>
<dbReference type="InterPro" id="IPR025194">
    <property type="entry name" value="RodZ-like_C"/>
</dbReference>
<sequence length="274" mass="28276">MEGDTAPNANATPLGAGGRLRAAREVQGLDLAEIAVRTRIPQRHLEAIESGDYSGLPSSTYALGFAKAYARAVGEDEVAIARDVRNAMGSLPERSPAPQYYPLEDPARVPSRGFAWSALVVALLVLAGVGLWYGTNLFRASTPPEDVLAPTDTASAGGPANASVAVAPSPTPIAGGQVTLVATEAVWLRVRDGAGKRLFEKEMAAGERFDVPQDAKDPVARTGRPDHIQVLINGSQVPPLGQGVETVNVPVSAAALQARGSAAAETGNASAAPE</sequence>
<evidence type="ECO:0000259" key="2">
    <source>
        <dbReference type="SMART" id="SM00530"/>
    </source>
</evidence>
<evidence type="ECO:0000313" key="4">
    <source>
        <dbReference type="Proteomes" id="UP000527143"/>
    </source>
</evidence>
<dbReference type="InterPro" id="IPR050400">
    <property type="entry name" value="Bact_Cytoskel_RodZ"/>
</dbReference>
<dbReference type="Pfam" id="PF13413">
    <property type="entry name" value="HTH_25"/>
    <property type="match status" value="1"/>
</dbReference>
<accession>A0A840YQJ8</accession>
<keyword evidence="4" id="KW-1185">Reference proteome</keyword>
<organism evidence="3 4">
    <name type="scientific">Sphingomonas xinjiangensis</name>
    <dbReference type="NCBI Taxonomy" id="643568"/>
    <lineage>
        <taxon>Bacteria</taxon>
        <taxon>Pseudomonadati</taxon>
        <taxon>Pseudomonadota</taxon>
        <taxon>Alphaproteobacteria</taxon>
        <taxon>Sphingomonadales</taxon>
        <taxon>Sphingomonadaceae</taxon>
        <taxon>Sphingomonas</taxon>
    </lineage>
</organism>
<feature type="transmembrane region" description="Helical" evidence="1">
    <location>
        <begin position="114"/>
        <end position="134"/>
    </location>
</feature>
<dbReference type="SMART" id="SM00530">
    <property type="entry name" value="HTH_XRE"/>
    <property type="match status" value="1"/>
</dbReference>
<evidence type="ECO:0000313" key="3">
    <source>
        <dbReference type="EMBL" id="MBB5711271.1"/>
    </source>
</evidence>
<keyword evidence="1" id="KW-0812">Transmembrane</keyword>
<comment type="caution">
    <text evidence="3">The sequence shown here is derived from an EMBL/GenBank/DDBJ whole genome shotgun (WGS) entry which is preliminary data.</text>
</comment>
<proteinExistence type="predicted"/>
<name>A0A840YQJ8_9SPHN</name>
<gene>
    <name evidence="3" type="ORF">FHT02_002512</name>
</gene>
<reference evidence="3 4" key="1">
    <citation type="submission" date="2020-08" db="EMBL/GenBank/DDBJ databases">
        <title>Genomic Encyclopedia of Type Strains, Phase IV (KMG-IV): sequencing the most valuable type-strain genomes for metagenomic binning, comparative biology and taxonomic classification.</title>
        <authorList>
            <person name="Goeker M."/>
        </authorList>
    </citation>
    <scope>NUCLEOTIDE SEQUENCE [LARGE SCALE GENOMIC DNA]</scope>
    <source>
        <strain evidence="3 4">DSM 26736</strain>
    </source>
</reference>
<keyword evidence="1" id="KW-0472">Membrane</keyword>
<feature type="domain" description="HTH cro/C1-type" evidence="2">
    <location>
        <begin position="19"/>
        <end position="76"/>
    </location>
</feature>
<dbReference type="InterPro" id="IPR001387">
    <property type="entry name" value="Cro/C1-type_HTH"/>
</dbReference>
<keyword evidence="1" id="KW-1133">Transmembrane helix</keyword>
<protein>
    <submittedName>
        <fullName evidence="3">Cytoskeletal protein RodZ</fullName>
    </submittedName>
</protein>
<dbReference type="Proteomes" id="UP000527143">
    <property type="component" value="Unassembled WGS sequence"/>
</dbReference>
<dbReference type="Pfam" id="PF13464">
    <property type="entry name" value="RodZ_C"/>
    <property type="match status" value="1"/>
</dbReference>
<dbReference type="PANTHER" id="PTHR34475">
    <property type="match status" value="1"/>
</dbReference>
<dbReference type="GO" id="GO:0003677">
    <property type="term" value="F:DNA binding"/>
    <property type="evidence" value="ECO:0007669"/>
    <property type="project" value="InterPro"/>
</dbReference>
<dbReference type="CDD" id="cd00093">
    <property type="entry name" value="HTH_XRE"/>
    <property type="match status" value="1"/>
</dbReference>
<dbReference type="Gene3D" id="1.10.260.40">
    <property type="entry name" value="lambda repressor-like DNA-binding domains"/>
    <property type="match status" value="1"/>
</dbReference>
<dbReference type="SUPFAM" id="SSF47413">
    <property type="entry name" value="lambda repressor-like DNA-binding domains"/>
    <property type="match status" value="1"/>
</dbReference>
<dbReference type="EMBL" id="JACIJF010000006">
    <property type="protein sequence ID" value="MBB5711271.1"/>
    <property type="molecule type" value="Genomic_DNA"/>
</dbReference>
<dbReference type="RefSeq" id="WP_184087933.1">
    <property type="nucleotide sequence ID" value="NZ_JACIJF010000006.1"/>
</dbReference>
<dbReference type="PANTHER" id="PTHR34475:SF1">
    <property type="entry name" value="CYTOSKELETON PROTEIN RODZ"/>
    <property type="match status" value="1"/>
</dbReference>